<reference evidence="2 3" key="1">
    <citation type="submission" date="2023-04" db="EMBL/GenBank/DDBJ databases">
        <title>Marinobulbifer ophiurae gen. nov., sp. Nov., isolate from tissue of brittle star Ophioplocus japonicus.</title>
        <authorList>
            <person name="Kawano K."/>
            <person name="Sawayama S."/>
            <person name="Nakagawa S."/>
        </authorList>
    </citation>
    <scope>NUCLEOTIDE SEQUENCE [LARGE SCALE GENOMIC DNA]</scope>
    <source>
        <strain evidence="2 3">NKW57</strain>
    </source>
</reference>
<sequence length="112" mass="11679">MNKIGNIAFLLALVMAVISTIGVEALNNFMWIIALMGAVFAIFSLKDDNAMVPVVLAVGLSMMAGGLSGIPAVGGYISVFAGHMAAFMGAAALIVALRWLWNEGDVMGLFSK</sequence>
<protein>
    <submittedName>
        <fullName evidence="2">Uncharacterized protein</fullName>
    </submittedName>
</protein>
<dbReference type="Proteomes" id="UP001224392">
    <property type="component" value="Unassembled WGS sequence"/>
</dbReference>
<keyword evidence="1" id="KW-0812">Transmembrane</keyword>
<comment type="caution">
    <text evidence="2">The sequence shown here is derived from an EMBL/GenBank/DDBJ whole genome shotgun (WGS) entry which is preliminary data.</text>
</comment>
<keyword evidence="1" id="KW-1133">Transmembrane helix</keyword>
<name>A0ABQ6LYC1_9GAMM</name>
<dbReference type="EMBL" id="BSYJ01000003">
    <property type="protein sequence ID" value="GMG87101.1"/>
    <property type="molecule type" value="Genomic_DNA"/>
</dbReference>
<evidence type="ECO:0000313" key="2">
    <source>
        <dbReference type="EMBL" id="GMG87101.1"/>
    </source>
</evidence>
<gene>
    <name evidence="2" type="ORF">MNKW57_14220</name>
</gene>
<feature type="transmembrane region" description="Helical" evidence="1">
    <location>
        <begin position="29"/>
        <end position="45"/>
    </location>
</feature>
<feature type="transmembrane region" description="Helical" evidence="1">
    <location>
        <begin position="52"/>
        <end position="74"/>
    </location>
</feature>
<organism evidence="2 3">
    <name type="scientific">Biformimicrobium ophioploci</name>
    <dbReference type="NCBI Taxonomy" id="3036711"/>
    <lineage>
        <taxon>Bacteria</taxon>
        <taxon>Pseudomonadati</taxon>
        <taxon>Pseudomonadota</taxon>
        <taxon>Gammaproteobacteria</taxon>
        <taxon>Cellvibrionales</taxon>
        <taxon>Microbulbiferaceae</taxon>
        <taxon>Biformimicrobium</taxon>
    </lineage>
</organism>
<evidence type="ECO:0000313" key="3">
    <source>
        <dbReference type="Proteomes" id="UP001224392"/>
    </source>
</evidence>
<dbReference type="RefSeq" id="WP_285763741.1">
    <property type="nucleotide sequence ID" value="NZ_BSYJ01000003.1"/>
</dbReference>
<proteinExistence type="predicted"/>
<feature type="transmembrane region" description="Helical" evidence="1">
    <location>
        <begin position="7"/>
        <end position="23"/>
    </location>
</feature>
<keyword evidence="3" id="KW-1185">Reference proteome</keyword>
<evidence type="ECO:0000256" key="1">
    <source>
        <dbReference type="SAM" id="Phobius"/>
    </source>
</evidence>
<keyword evidence="1" id="KW-0472">Membrane</keyword>
<accession>A0ABQ6LYC1</accession>
<feature type="transmembrane region" description="Helical" evidence="1">
    <location>
        <begin position="80"/>
        <end position="101"/>
    </location>
</feature>